<comment type="caution">
    <text evidence="1">The sequence shown here is derived from an EMBL/GenBank/DDBJ whole genome shotgun (WGS) entry which is preliminary data.</text>
</comment>
<dbReference type="AlphaFoldDB" id="A0A4R5CDQ3"/>
<protein>
    <submittedName>
        <fullName evidence="1">Uncharacterized protein</fullName>
    </submittedName>
</protein>
<keyword evidence="2" id="KW-1185">Reference proteome</keyword>
<dbReference type="InterPro" id="IPR056037">
    <property type="entry name" value="DUF7620"/>
</dbReference>
<name>A0A4R5CDQ3_9ACTN</name>
<dbReference type="RefSeq" id="WP_131888817.1">
    <property type="nucleotide sequence ID" value="NZ_SMKU01000002.1"/>
</dbReference>
<evidence type="ECO:0000313" key="2">
    <source>
        <dbReference type="Proteomes" id="UP000294513"/>
    </source>
</evidence>
<dbReference type="Proteomes" id="UP000294513">
    <property type="component" value="Unassembled WGS sequence"/>
</dbReference>
<dbReference type="Pfam" id="PF24596">
    <property type="entry name" value="DUF7620"/>
    <property type="match status" value="1"/>
</dbReference>
<organism evidence="1 2">
    <name type="scientific">Actinomadura rubrisoli</name>
    <dbReference type="NCBI Taxonomy" id="2530368"/>
    <lineage>
        <taxon>Bacteria</taxon>
        <taxon>Bacillati</taxon>
        <taxon>Actinomycetota</taxon>
        <taxon>Actinomycetes</taxon>
        <taxon>Streptosporangiales</taxon>
        <taxon>Thermomonosporaceae</taxon>
        <taxon>Actinomadura</taxon>
    </lineage>
</organism>
<gene>
    <name evidence="1" type="ORF">E1298_01070</name>
</gene>
<sequence length="67" mass="8235">MRLPWRRRRDDAIPSDADEALELSEQRREQAVERRAEFDRLAERMRRMRTTNHLAERFAQALREGRR</sequence>
<proteinExistence type="predicted"/>
<dbReference type="EMBL" id="SMKU01000002">
    <property type="protein sequence ID" value="TDD97655.1"/>
    <property type="molecule type" value="Genomic_DNA"/>
</dbReference>
<reference evidence="1 2" key="1">
    <citation type="submission" date="2019-03" db="EMBL/GenBank/DDBJ databases">
        <title>Draft genome sequences of novel Actinobacteria.</title>
        <authorList>
            <person name="Sahin N."/>
            <person name="Ay H."/>
            <person name="Saygin H."/>
        </authorList>
    </citation>
    <scope>NUCLEOTIDE SEQUENCE [LARGE SCALE GENOMIC DNA]</scope>
    <source>
        <strain evidence="1 2">H3C3</strain>
    </source>
</reference>
<evidence type="ECO:0000313" key="1">
    <source>
        <dbReference type="EMBL" id="TDD97655.1"/>
    </source>
</evidence>
<accession>A0A4R5CDQ3</accession>